<keyword evidence="5" id="KW-0678">Repressor</keyword>
<dbReference type="Pfam" id="PF00126">
    <property type="entry name" value="HTH_1"/>
    <property type="match status" value="1"/>
</dbReference>
<dbReference type="GO" id="GO:0009086">
    <property type="term" value="P:methionine biosynthetic process"/>
    <property type="evidence" value="ECO:0007669"/>
    <property type="project" value="UniProtKB-KW"/>
</dbReference>
<dbReference type="InterPro" id="IPR000847">
    <property type="entry name" value="LysR_HTH_N"/>
</dbReference>
<evidence type="ECO:0000256" key="2">
    <source>
        <dbReference type="ARBA" id="ARBA00009437"/>
    </source>
</evidence>
<keyword evidence="4" id="KW-0963">Cytoplasm</keyword>
<dbReference type="EMBL" id="NVWI01000002">
    <property type="protein sequence ID" value="PCJ42552.1"/>
    <property type="molecule type" value="Genomic_DNA"/>
</dbReference>
<evidence type="ECO:0000256" key="11">
    <source>
        <dbReference type="ARBA" id="ARBA00023167"/>
    </source>
</evidence>
<evidence type="ECO:0000313" key="14">
    <source>
        <dbReference type="Proteomes" id="UP000228987"/>
    </source>
</evidence>
<accession>A0A2A5CFK2</accession>
<evidence type="ECO:0000256" key="1">
    <source>
        <dbReference type="ARBA" id="ARBA00004496"/>
    </source>
</evidence>
<dbReference type="PANTHER" id="PTHR30126:SF25">
    <property type="entry name" value="HTH-TYPE TRANSCRIPTIONAL REGULATOR METR"/>
    <property type="match status" value="1"/>
</dbReference>
<dbReference type="SUPFAM" id="SSF46785">
    <property type="entry name" value="Winged helix' DNA-binding domain"/>
    <property type="match status" value="1"/>
</dbReference>
<evidence type="ECO:0000256" key="5">
    <source>
        <dbReference type="ARBA" id="ARBA00022491"/>
    </source>
</evidence>
<keyword evidence="6" id="KW-0028">Amino-acid biosynthesis</keyword>
<comment type="similarity">
    <text evidence="2">Belongs to the LysR transcriptional regulatory family.</text>
</comment>
<feature type="domain" description="HTH lysR-type" evidence="12">
    <location>
        <begin position="5"/>
        <end position="62"/>
    </location>
</feature>
<evidence type="ECO:0000256" key="3">
    <source>
        <dbReference type="ARBA" id="ARBA00019365"/>
    </source>
</evidence>
<reference evidence="14" key="1">
    <citation type="submission" date="2017-08" db="EMBL/GenBank/DDBJ databases">
        <title>A dynamic microbial community with high functional redundancy inhabits the cold, oxic subseafloor aquifer.</title>
        <authorList>
            <person name="Tully B.J."/>
            <person name="Wheat C.G."/>
            <person name="Glazer B.T."/>
            <person name="Huber J.A."/>
        </authorList>
    </citation>
    <scope>NUCLEOTIDE SEQUENCE [LARGE SCALE GENOMIC DNA]</scope>
</reference>
<evidence type="ECO:0000256" key="6">
    <source>
        <dbReference type="ARBA" id="ARBA00022605"/>
    </source>
</evidence>
<dbReference type="InterPro" id="IPR036390">
    <property type="entry name" value="WH_DNA-bd_sf"/>
</dbReference>
<dbReference type="CDD" id="cd08441">
    <property type="entry name" value="PBP2_MetR"/>
    <property type="match status" value="1"/>
</dbReference>
<keyword evidence="8" id="KW-0238">DNA-binding</keyword>
<dbReference type="Proteomes" id="UP000228987">
    <property type="component" value="Unassembled WGS sequence"/>
</dbReference>
<keyword evidence="7" id="KW-0805">Transcription regulation</keyword>
<evidence type="ECO:0000256" key="7">
    <source>
        <dbReference type="ARBA" id="ARBA00023015"/>
    </source>
</evidence>
<evidence type="ECO:0000256" key="10">
    <source>
        <dbReference type="ARBA" id="ARBA00023163"/>
    </source>
</evidence>
<keyword evidence="10" id="KW-0804">Transcription</keyword>
<dbReference type="InterPro" id="IPR036388">
    <property type="entry name" value="WH-like_DNA-bd_sf"/>
</dbReference>
<proteinExistence type="inferred from homology"/>
<evidence type="ECO:0000256" key="4">
    <source>
        <dbReference type="ARBA" id="ARBA00022490"/>
    </source>
</evidence>
<gene>
    <name evidence="13" type="ORF">COA71_03305</name>
</gene>
<evidence type="ECO:0000256" key="8">
    <source>
        <dbReference type="ARBA" id="ARBA00023125"/>
    </source>
</evidence>
<dbReference type="GO" id="GO:0000976">
    <property type="term" value="F:transcription cis-regulatory region binding"/>
    <property type="evidence" value="ECO:0007669"/>
    <property type="project" value="TreeGrafter"/>
</dbReference>
<dbReference type="FunFam" id="1.10.10.10:FF:000001">
    <property type="entry name" value="LysR family transcriptional regulator"/>
    <property type="match status" value="1"/>
</dbReference>
<keyword evidence="9" id="KW-0010">Activator</keyword>
<dbReference type="SUPFAM" id="SSF53850">
    <property type="entry name" value="Periplasmic binding protein-like II"/>
    <property type="match status" value="1"/>
</dbReference>
<dbReference type="GO" id="GO:0003700">
    <property type="term" value="F:DNA-binding transcription factor activity"/>
    <property type="evidence" value="ECO:0007669"/>
    <property type="project" value="InterPro"/>
</dbReference>
<protein>
    <recommendedName>
        <fullName evidence="3">HTH-type transcriptional regulator MetR</fullName>
    </recommendedName>
</protein>
<dbReference type="PROSITE" id="PS50931">
    <property type="entry name" value="HTH_LYSR"/>
    <property type="match status" value="1"/>
</dbReference>
<dbReference type="PRINTS" id="PR00039">
    <property type="entry name" value="HTHLYSR"/>
</dbReference>
<comment type="caution">
    <text evidence="13">The sequence shown here is derived from an EMBL/GenBank/DDBJ whole genome shotgun (WGS) entry which is preliminary data.</text>
</comment>
<dbReference type="InterPro" id="IPR037406">
    <property type="entry name" value="MetR_PBP2"/>
</dbReference>
<evidence type="ECO:0000259" key="12">
    <source>
        <dbReference type="PROSITE" id="PS50931"/>
    </source>
</evidence>
<organism evidence="13 14">
    <name type="scientific">SAR86 cluster bacterium</name>
    <dbReference type="NCBI Taxonomy" id="2030880"/>
    <lineage>
        <taxon>Bacteria</taxon>
        <taxon>Pseudomonadati</taxon>
        <taxon>Pseudomonadota</taxon>
        <taxon>Gammaproteobacteria</taxon>
        <taxon>SAR86 cluster</taxon>
    </lineage>
</organism>
<dbReference type="InterPro" id="IPR005119">
    <property type="entry name" value="LysR_subst-bd"/>
</dbReference>
<name>A0A2A5CFK2_9GAMM</name>
<comment type="subcellular location">
    <subcellularLocation>
        <location evidence="1">Cytoplasm</location>
    </subcellularLocation>
</comment>
<dbReference type="AlphaFoldDB" id="A0A2A5CFK2"/>
<evidence type="ECO:0000313" key="13">
    <source>
        <dbReference type="EMBL" id="PCJ42552.1"/>
    </source>
</evidence>
<evidence type="ECO:0000256" key="9">
    <source>
        <dbReference type="ARBA" id="ARBA00023159"/>
    </source>
</evidence>
<dbReference type="Gene3D" id="3.40.190.10">
    <property type="entry name" value="Periplasmic binding protein-like II"/>
    <property type="match status" value="2"/>
</dbReference>
<sequence>MKSPLEIRHLRLLQTLADTGTLSRTAEHIHVTQSALSQQIKQLEDYFNTSLFERKSNPIRFTPAGERLLNLARLIVPQVDSAERDIARIASGSVGRLRIAIECHSCFDWLMPTMDKFRGQWPEVEQDLVSGLTPDPVALLLTDEADLAVHTEPDQRGGVIYHALFDFEMVGCCSPNHPIASRPYLNPEDFAEETLIQYPVDDKMLDGIKHFLKPAGISPKARRTAELTLAIIQLTASGRGLSMLPTWSVQPQADQGYIKTLPLGKQGLWCRLYAATMQDAEPWLENFLELVRTLAPISLSGIRPCS</sequence>
<dbReference type="Pfam" id="PF03466">
    <property type="entry name" value="LysR_substrate"/>
    <property type="match status" value="1"/>
</dbReference>
<dbReference type="PANTHER" id="PTHR30126">
    <property type="entry name" value="HTH-TYPE TRANSCRIPTIONAL REGULATOR"/>
    <property type="match status" value="1"/>
</dbReference>
<dbReference type="GO" id="GO:0005737">
    <property type="term" value="C:cytoplasm"/>
    <property type="evidence" value="ECO:0007669"/>
    <property type="project" value="UniProtKB-SubCell"/>
</dbReference>
<keyword evidence="11" id="KW-0486">Methionine biosynthesis</keyword>
<dbReference type="Gene3D" id="1.10.10.10">
    <property type="entry name" value="Winged helix-like DNA-binding domain superfamily/Winged helix DNA-binding domain"/>
    <property type="match status" value="1"/>
</dbReference>